<evidence type="ECO:0000313" key="5">
    <source>
        <dbReference type="Proteomes" id="UP001589755"/>
    </source>
</evidence>
<reference evidence="4 5" key="1">
    <citation type="submission" date="2024-09" db="EMBL/GenBank/DDBJ databases">
        <authorList>
            <person name="Sun Q."/>
            <person name="Mori K."/>
        </authorList>
    </citation>
    <scope>NUCLEOTIDE SEQUENCE [LARGE SCALE GENOMIC DNA]</scope>
    <source>
        <strain evidence="4 5">CCM 8543</strain>
    </source>
</reference>
<dbReference type="PIRSF" id="PIRSF009467">
    <property type="entry name" value="Ureas_acces_UreF"/>
    <property type="match status" value="1"/>
</dbReference>
<comment type="similarity">
    <text evidence="3">Belongs to the UreF family.</text>
</comment>
<accession>A0ABV6D668</accession>
<dbReference type="PANTHER" id="PTHR33620:SF1">
    <property type="entry name" value="UREASE ACCESSORY PROTEIN F"/>
    <property type="match status" value="1"/>
</dbReference>
<gene>
    <name evidence="3" type="primary">ureF</name>
    <name evidence="4" type="ORF">ACFFJ2_06950</name>
</gene>
<dbReference type="Gene3D" id="1.10.4190.10">
    <property type="entry name" value="Urease accessory protein UreF"/>
    <property type="match status" value="1"/>
</dbReference>
<comment type="function">
    <text evidence="3">Required for maturation of urease via the functional incorporation of the urease nickel metallocenter.</text>
</comment>
<dbReference type="EMBL" id="JBHLXD010000009">
    <property type="protein sequence ID" value="MFC0208135.1"/>
    <property type="molecule type" value="Genomic_DNA"/>
</dbReference>
<dbReference type="HAMAP" id="MF_01385">
    <property type="entry name" value="UreF"/>
    <property type="match status" value="1"/>
</dbReference>
<dbReference type="Proteomes" id="UP001589755">
    <property type="component" value="Unassembled WGS sequence"/>
</dbReference>
<dbReference type="InterPro" id="IPR038277">
    <property type="entry name" value="UreF_sf"/>
</dbReference>
<keyword evidence="1 3" id="KW-0996">Nickel insertion</keyword>
<comment type="caution">
    <text evidence="4">The sequence shown here is derived from an EMBL/GenBank/DDBJ whole genome shotgun (WGS) entry which is preliminary data.</text>
</comment>
<keyword evidence="2 3" id="KW-0143">Chaperone</keyword>
<evidence type="ECO:0000256" key="2">
    <source>
        <dbReference type="ARBA" id="ARBA00023186"/>
    </source>
</evidence>
<keyword evidence="3" id="KW-0963">Cytoplasm</keyword>
<organism evidence="4 5">
    <name type="scientific">Chelativorans intermedius</name>
    <dbReference type="NCBI Taxonomy" id="515947"/>
    <lineage>
        <taxon>Bacteria</taxon>
        <taxon>Pseudomonadati</taxon>
        <taxon>Pseudomonadota</taxon>
        <taxon>Alphaproteobacteria</taxon>
        <taxon>Hyphomicrobiales</taxon>
        <taxon>Phyllobacteriaceae</taxon>
        <taxon>Chelativorans</taxon>
    </lineage>
</organism>
<dbReference type="PANTHER" id="PTHR33620">
    <property type="entry name" value="UREASE ACCESSORY PROTEIN F"/>
    <property type="match status" value="1"/>
</dbReference>
<keyword evidence="5" id="KW-1185">Reference proteome</keyword>
<dbReference type="RefSeq" id="WP_261521356.1">
    <property type="nucleotide sequence ID" value="NZ_JAODNW010000018.1"/>
</dbReference>
<evidence type="ECO:0000256" key="1">
    <source>
        <dbReference type="ARBA" id="ARBA00022988"/>
    </source>
</evidence>
<comment type="subunit">
    <text evidence="3">UreD, UreF and UreG form a complex that acts as a GTP-hydrolysis-dependent molecular chaperone, activating the urease apoprotein by helping to assemble the nickel containing metallocenter of UreC. The UreE protein probably delivers the nickel.</text>
</comment>
<dbReference type="InterPro" id="IPR002639">
    <property type="entry name" value="UreF"/>
</dbReference>
<dbReference type="Pfam" id="PF01730">
    <property type="entry name" value="UreF"/>
    <property type="match status" value="1"/>
</dbReference>
<proteinExistence type="inferred from homology"/>
<protein>
    <recommendedName>
        <fullName evidence="3">Urease accessory protein UreF</fullName>
    </recommendedName>
</protein>
<comment type="subcellular location">
    <subcellularLocation>
        <location evidence="3">Cytoplasm</location>
    </subcellularLocation>
</comment>
<sequence>MPMGPITTTMIERRALQRLLAWSSPAFPAGTFAYSGGLETAIANGMVNNAARTRDWIEANLKAGGARNDAIFAAEAGRAHADAGRLGELAELCLALLPARQRQEEMLVTGGAFAEAARVWPDPVHDRLPAPCPYPVAFGAVTGAAGIETGETIAAFLTAHVQSQASVAVRLVPIGQSEGLAIQAMLEPLVAELSAGLCDATTADLGSVAYAADIAAMKHETLGTRIFRS</sequence>
<evidence type="ECO:0000256" key="3">
    <source>
        <dbReference type="HAMAP-Rule" id="MF_01385"/>
    </source>
</evidence>
<evidence type="ECO:0000313" key="4">
    <source>
        <dbReference type="EMBL" id="MFC0208135.1"/>
    </source>
</evidence>
<name>A0ABV6D668_9HYPH</name>